<gene>
    <name evidence="1" type="ORF">DEO72_LG3g736</name>
</gene>
<protein>
    <submittedName>
        <fullName evidence="1">Uncharacterized protein</fullName>
    </submittedName>
</protein>
<sequence length="560" mass="65489">MARPRFKKTRCQKVARDFKTAIDVGTYRLRLRKNRWQKGFYASGHIKPEAKSGYRPRFKKTRCQKVARDFKTAIDVGTYRLRLRKNRWQKGFYASGHIKPEAKSGYRPRFKKTRCQKVARDFKTAIDVGTYRLRLRKNRWQKGFYASGHIKPEAKSGYRPRFKKTRCQKVARDFKTAIDVGTYRLRLRKNRWQKGFYASGHIKPEAKSGYRPRFKKTRCQKVARDFKTAIDVGTYRLRLRKNRWQKGFYASGHIKPEAKSGYRPRFKKTRCQKVARDFKTAIDVGTYRLRLRKNRWQKGFYASGHIKPEAKSGYRPRFKKTRCQKVARDFKTAIDVGTYRLRLRKNRWQKGFYASGHIKPEAKSGYRPRAQKREPPYFFLARRCTKTRTPLWLLKTLLLYYTTTATSTFSFHHLLNMSQGTCLTTLLRHKNISLTKVRPTTNPVEINNVLISNPNIFLADQLAVHGVLSPFSPLHPHDLLQRSLDFFIRPPLVLPTTPSPRTVFTGTASFICSVQRATLRSPSHCVLCLYFSAASLSRRFSSTSHASTAPTMLHHRGILR</sequence>
<dbReference type="AlphaFoldDB" id="A0A4D6LD00"/>
<organism evidence="1 2">
    <name type="scientific">Vigna unguiculata</name>
    <name type="common">Cowpea</name>
    <dbReference type="NCBI Taxonomy" id="3917"/>
    <lineage>
        <taxon>Eukaryota</taxon>
        <taxon>Viridiplantae</taxon>
        <taxon>Streptophyta</taxon>
        <taxon>Embryophyta</taxon>
        <taxon>Tracheophyta</taxon>
        <taxon>Spermatophyta</taxon>
        <taxon>Magnoliopsida</taxon>
        <taxon>eudicotyledons</taxon>
        <taxon>Gunneridae</taxon>
        <taxon>Pentapetalae</taxon>
        <taxon>rosids</taxon>
        <taxon>fabids</taxon>
        <taxon>Fabales</taxon>
        <taxon>Fabaceae</taxon>
        <taxon>Papilionoideae</taxon>
        <taxon>50 kb inversion clade</taxon>
        <taxon>NPAAA clade</taxon>
        <taxon>indigoferoid/millettioid clade</taxon>
        <taxon>Phaseoleae</taxon>
        <taxon>Vigna</taxon>
    </lineage>
</organism>
<dbReference type="PANTHER" id="PTHR33985">
    <property type="entry name" value="OS02G0491300 PROTEIN-RELATED"/>
    <property type="match status" value="1"/>
</dbReference>
<evidence type="ECO:0000313" key="2">
    <source>
        <dbReference type="Proteomes" id="UP000501690"/>
    </source>
</evidence>
<proteinExistence type="predicted"/>
<dbReference type="Proteomes" id="UP000501690">
    <property type="component" value="Linkage Group LG3"/>
</dbReference>
<name>A0A4D6LD00_VIGUN</name>
<dbReference type="PANTHER" id="PTHR33985:SF19">
    <property type="entry name" value="FASCICLIN-LIKE ARABINOGALACTAN PROTEIN 21"/>
    <property type="match status" value="1"/>
</dbReference>
<accession>A0A4D6LD00</accession>
<dbReference type="EMBL" id="CP039347">
    <property type="protein sequence ID" value="QCD86215.1"/>
    <property type="molecule type" value="Genomic_DNA"/>
</dbReference>
<keyword evidence="2" id="KW-1185">Reference proteome</keyword>
<dbReference type="InterPro" id="IPR052806">
    <property type="entry name" value="Fasciclin-like_AGP"/>
</dbReference>
<evidence type="ECO:0000313" key="1">
    <source>
        <dbReference type="EMBL" id="QCD86215.1"/>
    </source>
</evidence>
<reference evidence="1 2" key="1">
    <citation type="submission" date="2019-04" db="EMBL/GenBank/DDBJ databases">
        <title>An improved genome assembly and genetic linkage map for asparagus bean, Vigna unguiculata ssp. sesquipedialis.</title>
        <authorList>
            <person name="Xia Q."/>
            <person name="Zhang R."/>
            <person name="Dong Y."/>
        </authorList>
    </citation>
    <scope>NUCLEOTIDE SEQUENCE [LARGE SCALE GENOMIC DNA]</scope>
    <source>
        <tissue evidence="1">Leaf</tissue>
    </source>
</reference>